<proteinExistence type="predicted"/>
<dbReference type="PANTHER" id="PTHR33154">
    <property type="entry name" value="TRANSCRIPTIONAL REGULATOR, ARSR FAMILY"/>
    <property type="match status" value="1"/>
</dbReference>
<dbReference type="EMBL" id="JNAM01000009">
    <property type="protein sequence ID" value="KGF97850.1"/>
    <property type="molecule type" value="Genomic_DNA"/>
</dbReference>
<dbReference type="AlphaFoldDB" id="A0A0A2A8D1"/>
<comment type="caution">
    <text evidence="5">The sequence shown here is derived from an EMBL/GenBank/DDBJ whole genome shotgun (WGS) entry which is preliminary data.</text>
</comment>
<dbReference type="InterPro" id="IPR018334">
    <property type="entry name" value="ArsR_HTH"/>
</dbReference>
<dbReference type="InterPro" id="IPR036390">
    <property type="entry name" value="WH_DNA-bd_sf"/>
</dbReference>
<dbReference type="Pfam" id="PF01022">
    <property type="entry name" value="HTH_5"/>
    <property type="match status" value="1"/>
</dbReference>
<dbReference type="NCBIfam" id="NF033788">
    <property type="entry name" value="HTH_metalloreg"/>
    <property type="match status" value="1"/>
</dbReference>
<dbReference type="SMART" id="SM00418">
    <property type="entry name" value="HTH_ARSR"/>
    <property type="match status" value="1"/>
</dbReference>
<dbReference type="InterPro" id="IPR011991">
    <property type="entry name" value="ArsR-like_HTH"/>
</dbReference>
<dbReference type="InterPro" id="IPR051081">
    <property type="entry name" value="HTH_MetalResp_TranReg"/>
</dbReference>
<protein>
    <submittedName>
        <fullName evidence="5">Arsenical resistance operon repressor</fullName>
    </submittedName>
</protein>
<evidence type="ECO:0000259" key="4">
    <source>
        <dbReference type="PROSITE" id="PS50987"/>
    </source>
</evidence>
<dbReference type="GO" id="GO:0003700">
    <property type="term" value="F:DNA-binding transcription factor activity"/>
    <property type="evidence" value="ECO:0007669"/>
    <property type="project" value="InterPro"/>
</dbReference>
<evidence type="ECO:0000256" key="1">
    <source>
        <dbReference type="ARBA" id="ARBA00023015"/>
    </source>
</evidence>
<gene>
    <name evidence="5" type="ORF">EU96_0964</name>
</gene>
<keyword evidence="1" id="KW-0805">Transcription regulation</keyword>
<keyword evidence="3" id="KW-0804">Transcription</keyword>
<dbReference type="PRINTS" id="PR00778">
    <property type="entry name" value="HTHARSR"/>
</dbReference>
<sequence length="106" mass="12462">MLKDISKVKKENISKLMVSFSDPFRLEIIDLMMDGEVCVCDIMKLTKLSQSRISYHIKILKEASLISDRQEGRWVYYSLNKEALFLIKEWITSLTDYSSNKKRCCE</sequence>
<dbReference type="InterPro" id="IPR001845">
    <property type="entry name" value="HTH_ArsR_DNA-bd_dom"/>
</dbReference>
<dbReference type="STRING" id="74545.EU96_0964"/>
<dbReference type="GO" id="GO:0003677">
    <property type="term" value="F:DNA binding"/>
    <property type="evidence" value="ECO:0007669"/>
    <property type="project" value="UniProtKB-KW"/>
</dbReference>
<dbReference type="Gene3D" id="1.10.10.10">
    <property type="entry name" value="Winged helix-like DNA-binding domain superfamily/Winged helix DNA-binding domain"/>
    <property type="match status" value="1"/>
</dbReference>
<dbReference type="PROSITE" id="PS00846">
    <property type="entry name" value="HTH_ARSR_1"/>
    <property type="match status" value="1"/>
</dbReference>
<dbReference type="PROSITE" id="PS50987">
    <property type="entry name" value="HTH_ARSR_2"/>
    <property type="match status" value="1"/>
</dbReference>
<dbReference type="InterPro" id="IPR036388">
    <property type="entry name" value="WH-like_DNA-bd_sf"/>
</dbReference>
<dbReference type="PANTHER" id="PTHR33154:SF18">
    <property type="entry name" value="ARSENICAL RESISTANCE OPERON REPRESSOR"/>
    <property type="match status" value="1"/>
</dbReference>
<name>A0A0A2A8D1_PROMR</name>
<accession>A0A0A2A8D1</accession>
<reference evidence="6" key="1">
    <citation type="journal article" date="2014" name="Sci. Data">
        <title>Genomes of diverse isolates of the marine cyanobacterium Prochlorococcus.</title>
        <authorList>
            <person name="Biller S."/>
            <person name="Berube P."/>
            <person name="Thompson J."/>
            <person name="Kelly L."/>
            <person name="Roggensack S."/>
            <person name="Awad L."/>
            <person name="Roache-Johnson K."/>
            <person name="Ding H."/>
            <person name="Giovannoni S.J."/>
            <person name="Moore L.R."/>
            <person name="Chisholm S.W."/>
        </authorList>
    </citation>
    <scope>NUCLEOTIDE SEQUENCE [LARGE SCALE GENOMIC DNA]</scope>
    <source>
        <strain evidence="6">MIT 9302</strain>
    </source>
</reference>
<keyword evidence="2" id="KW-0238">DNA-binding</keyword>
<feature type="domain" description="HTH arsR-type" evidence="4">
    <location>
        <begin position="5"/>
        <end position="102"/>
    </location>
</feature>
<dbReference type="Proteomes" id="UP000030445">
    <property type="component" value="Unassembled WGS sequence"/>
</dbReference>
<evidence type="ECO:0000256" key="3">
    <source>
        <dbReference type="ARBA" id="ARBA00023163"/>
    </source>
</evidence>
<dbReference type="eggNOG" id="COG0640">
    <property type="taxonomic scope" value="Bacteria"/>
</dbReference>
<organism evidence="5 6">
    <name type="scientific">Prochlorococcus marinus str. MIT 9302</name>
    <dbReference type="NCBI Taxonomy" id="74545"/>
    <lineage>
        <taxon>Bacteria</taxon>
        <taxon>Bacillati</taxon>
        <taxon>Cyanobacteriota</taxon>
        <taxon>Cyanophyceae</taxon>
        <taxon>Synechococcales</taxon>
        <taxon>Prochlorococcaceae</taxon>
        <taxon>Prochlorococcus</taxon>
    </lineage>
</organism>
<dbReference type="CDD" id="cd00090">
    <property type="entry name" value="HTH_ARSR"/>
    <property type="match status" value="1"/>
</dbReference>
<dbReference type="SUPFAM" id="SSF46785">
    <property type="entry name" value="Winged helix' DNA-binding domain"/>
    <property type="match status" value="1"/>
</dbReference>
<evidence type="ECO:0000256" key="2">
    <source>
        <dbReference type="ARBA" id="ARBA00023125"/>
    </source>
</evidence>
<evidence type="ECO:0000313" key="6">
    <source>
        <dbReference type="Proteomes" id="UP000030445"/>
    </source>
</evidence>
<evidence type="ECO:0000313" key="5">
    <source>
        <dbReference type="EMBL" id="KGF97850.1"/>
    </source>
</evidence>